<comment type="caution">
    <text evidence="1">The sequence shown here is derived from an EMBL/GenBank/DDBJ whole genome shotgun (WGS) entry which is preliminary data.</text>
</comment>
<proteinExistence type="predicted"/>
<organism evidence="1 2">
    <name type="scientific">Pristionchus entomophagus</name>
    <dbReference type="NCBI Taxonomy" id="358040"/>
    <lineage>
        <taxon>Eukaryota</taxon>
        <taxon>Metazoa</taxon>
        <taxon>Ecdysozoa</taxon>
        <taxon>Nematoda</taxon>
        <taxon>Chromadorea</taxon>
        <taxon>Rhabditida</taxon>
        <taxon>Rhabditina</taxon>
        <taxon>Diplogasteromorpha</taxon>
        <taxon>Diplogasteroidea</taxon>
        <taxon>Neodiplogasteridae</taxon>
        <taxon>Pristionchus</taxon>
    </lineage>
</organism>
<feature type="non-terminal residue" evidence="1">
    <location>
        <position position="1"/>
    </location>
</feature>
<reference evidence="1" key="1">
    <citation type="submission" date="2023-10" db="EMBL/GenBank/DDBJ databases">
        <title>Genome assembly of Pristionchus species.</title>
        <authorList>
            <person name="Yoshida K."/>
            <person name="Sommer R.J."/>
        </authorList>
    </citation>
    <scope>NUCLEOTIDE SEQUENCE</scope>
    <source>
        <strain evidence="1">RS0144</strain>
    </source>
</reference>
<keyword evidence="2" id="KW-1185">Reference proteome</keyword>
<dbReference type="AlphaFoldDB" id="A0AAV5TW69"/>
<dbReference type="EMBL" id="BTSX01000005">
    <property type="protein sequence ID" value="GMS98327.1"/>
    <property type="molecule type" value="Genomic_DNA"/>
</dbReference>
<name>A0AAV5TW69_9BILA</name>
<evidence type="ECO:0000313" key="2">
    <source>
        <dbReference type="Proteomes" id="UP001432027"/>
    </source>
</evidence>
<evidence type="ECO:0000313" key="1">
    <source>
        <dbReference type="EMBL" id="GMS98327.1"/>
    </source>
</evidence>
<dbReference type="Proteomes" id="UP001432027">
    <property type="component" value="Unassembled WGS sequence"/>
</dbReference>
<protein>
    <submittedName>
        <fullName evidence="1">Uncharacterized protein</fullName>
    </submittedName>
</protein>
<accession>A0AAV5TW69</accession>
<gene>
    <name evidence="1" type="ORF">PENTCL1PPCAC_20502</name>
</gene>
<sequence length="174" mass="20027">IEDNKRTLDFIIKFMQKIIIETMHFVVYSEAELDNALKLMATFPTIKHTMDLWFLPNEEKLQSLPKMKKLTIIVNQMPVSVFFHLLGTLKNFYLGRKPMTLTSNKFMEAIQVISADRTEREVELTMLRSDVVYYMSIIGIYETAKSGDVCGEFEVCSAPDGPVNGAGLMLRYKR</sequence>